<evidence type="ECO:0000313" key="16">
    <source>
        <dbReference type="EMBL" id="KGK40756.1"/>
    </source>
</evidence>
<dbReference type="FunFam" id="3.60.15.10:FF:000001">
    <property type="entry name" value="Cleavage and polyadenylation specificity factor"/>
    <property type="match status" value="1"/>
</dbReference>
<dbReference type="GO" id="GO:0034247">
    <property type="term" value="P:snoRNA splicing"/>
    <property type="evidence" value="ECO:0007669"/>
    <property type="project" value="EnsemblFungi"/>
</dbReference>
<dbReference type="InterPro" id="IPR036866">
    <property type="entry name" value="RibonucZ/Hydroxyglut_hydro"/>
</dbReference>
<feature type="domain" description="Metallo-beta-lactamase" evidence="12">
    <location>
        <begin position="20"/>
        <end position="239"/>
    </location>
</feature>
<dbReference type="InterPro" id="IPR011108">
    <property type="entry name" value="RMMBL"/>
</dbReference>
<protein>
    <recommendedName>
        <fullName evidence="3">Endoribonuclease YSH1</fullName>
    </recommendedName>
    <alternativeName>
        <fullName evidence="10">Endoribonuclease ysh1</fullName>
    </alternativeName>
    <alternativeName>
        <fullName evidence="9 11">mRNA 3'-end-processing protein YSH1</fullName>
    </alternativeName>
</protein>
<dbReference type="EMBL" id="JQFK01000001">
    <property type="protein sequence ID" value="KGK40756.1"/>
    <property type="molecule type" value="Genomic_DNA"/>
</dbReference>
<dbReference type="Gene3D" id="3.40.50.10890">
    <property type="match status" value="1"/>
</dbReference>
<dbReference type="VEuPathDB" id="FungiDB:C5L36_0A10680"/>
<dbReference type="SUPFAM" id="SSF56281">
    <property type="entry name" value="Metallo-hydrolase/oxidoreductase"/>
    <property type="match status" value="1"/>
</dbReference>
<keyword evidence="20" id="KW-1185">Reference proteome</keyword>
<gene>
    <name evidence="15" type="ORF">C5L36_0A10680</name>
    <name evidence="17" type="ORF">CAS74_004453</name>
    <name evidence="16" type="ORF">JL09_g53</name>
</gene>
<dbReference type="GO" id="GO:0003723">
    <property type="term" value="F:RNA binding"/>
    <property type="evidence" value="ECO:0007669"/>
    <property type="project" value="TreeGrafter"/>
</dbReference>
<comment type="similarity">
    <text evidence="2">Belongs to the metallo-beta-lactamase superfamily. RNA-metabolizing metallo-beta-lactamase-like family. CPSF2/YSH1 subfamily.</text>
</comment>
<dbReference type="SMART" id="SM01098">
    <property type="entry name" value="CPSF73-100_C"/>
    <property type="match status" value="1"/>
</dbReference>
<dbReference type="InterPro" id="IPR021718">
    <property type="entry name" value="CPSF73-100_C"/>
</dbReference>
<dbReference type="PANTHER" id="PTHR11203">
    <property type="entry name" value="CLEAVAGE AND POLYADENYLATION SPECIFICITY FACTOR FAMILY MEMBER"/>
    <property type="match status" value="1"/>
</dbReference>
<name>A0A099P9N8_PICKU</name>
<keyword evidence="6" id="KW-0255">Endonuclease</keyword>
<comment type="subcellular location">
    <subcellularLocation>
        <location evidence="1">Nucleus</location>
    </subcellularLocation>
</comment>
<evidence type="ECO:0000256" key="5">
    <source>
        <dbReference type="ARBA" id="ARBA00022722"/>
    </source>
</evidence>
<evidence type="ECO:0000259" key="14">
    <source>
        <dbReference type="SMART" id="SM01098"/>
    </source>
</evidence>
<evidence type="ECO:0000256" key="8">
    <source>
        <dbReference type="ARBA" id="ARBA00023242"/>
    </source>
</evidence>
<dbReference type="GO" id="GO:0004534">
    <property type="term" value="F:5'-3' RNA exonuclease activity"/>
    <property type="evidence" value="ECO:0007669"/>
    <property type="project" value="TreeGrafter"/>
</dbReference>
<dbReference type="RefSeq" id="XP_029319960.1">
    <property type="nucleotide sequence ID" value="XM_029464100.1"/>
</dbReference>
<dbReference type="Pfam" id="PF11718">
    <property type="entry name" value="CPSF73-100_C"/>
    <property type="match status" value="1"/>
</dbReference>
<dbReference type="Pfam" id="PF16661">
    <property type="entry name" value="Lactamase_B_6"/>
    <property type="match status" value="1"/>
</dbReference>
<proteinExistence type="inferred from homology"/>
<dbReference type="eggNOG" id="KOG1137">
    <property type="taxonomic scope" value="Eukaryota"/>
</dbReference>
<sequence length="785" mass="88744">MNGEQEHLKFHCLGGGNEVGRSCHILEYKGKVVMLDAGVHPAYTGIDSLPFYDDFDLSRVDVLLISHFHLDHAASLPYVMQHTNFKGRVFMTYPTKAIYKWLLNDFVRVTQIQEDEGTIGENANSFLYTNEDLMDSFDKIETVDYHSTIEIDGIKFTAYHAGHVLGAAMFFIEMGGLKILFTGDYSREEDRHLSSAEVPGKRPDLLITESTFGTATHIPRLEREHKLTKMIHSTIQQGGRCLLPVFALGRAQEILLILEEYWKDHKDLHKVPIYYASDLARKCMAVYQRYIYMMNESIRVKMAETNQNPFFFKYIKNITHIDRMNDRQPCVMIASPGMLQNGLSRRVLEKWSPDPRNSLILTGYSVDGTMAKNILREPNEIPSVDNPEVTIPRRINVEEISFAAHVDFEQNAEFIDLVNPKTIVLVHGESNPMGRLKSALLSKYQKLKSTEEEIKIYNPKNSTVLLLEFKAQKVAKVVGSLANKLPENGDKLSGVLVQKNFDLNLIAVDDIKEFTTLTTTTIEQKQKLRCNANRSLVEWQFSQMFGSIDVINDSDDLFEFEVMNSVKIKHNDYLYITEVQWISGAMEDTIADSSIAILLSCDSLPASVKLTSKSCSHNGHCHHSHSHEESKTADFEKPVVKHEHGDVGTLIKGEPMTDGSIIKAEPGIKQEGNDTTGDEIKVKIEPKGDEDAEYWLNTQVKSEESENVNNEDVSLKLDRIATILATQFGDAFVHNREENMGIIKIGKNEAIITYDDFKVECKSGALRGRIEGILSRARDLVSPLN</sequence>
<dbReference type="CDD" id="cd16292">
    <property type="entry name" value="CPSF3-like_MBL-fold"/>
    <property type="match status" value="1"/>
</dbReference>
<dbReference type="Proteomes" id="UP000195871">
    <property type="component" value="Unassembled WGS sequence"/>
</dbReference>
<evidence type="ECO:0000313" key="18">
    <source>
        <dbReference type="Proteomes" id="UP000029867"/>
    </source>
</evidence>
<keyword evidence="5" id="KW-0540">Nuclease</keyword>
<dbReference type="KEGG" id="pkz:C5L36_0A10680"/>
<reference evidence="17 19" key="3">
    <citation type="submission" date="2017-05" db="EMBL/GenBank/DDBJ databases">
        <title>The Genome Sequence of Candida krusei Ckrusei653.</title>
        <authorList>
            <person name="Cuomo C."/>
            <person name="Forche A."/>
            <person name="Young S."/>
            <person name="Abouelleil A."/>
            <person name="Cao P."/>
            <person name="Chapman S."/>
            <person name="Cusick C."/>
            <person name="Shea T."/>
            <person name="Nusbaum C."/>
            <person name="Birren B."/>
        </authorList>
    </citation>
    <scope>NUCLEOTIDE SEQUENCE [LARGE SCALE GENOMIC DNA]</scope>
    <source>
        <strain evidence="17 19">Ckrusei653</strain>
    </source>
</reference>
<accession>A0A099P9N8</accession>
<evidence type="ECO:0000256" key="9">
    <source>
        <dbReference type="ARBA" id="ARBA00032592"/>
    </source>
</evidence>
<dbReference type="GO" id="GO:0004521">
    <property type="term" value="F:RNA endonuclease activity"/>
    <property type="evidence" value="ECO:0007669"/>
    <property type="project" value="EnsemblFungi"/>
</dbReference>
<dbReference type="EMBL" id="NHMM01000007">
    <property type="protein sequence ID" value="OUT20785.1"/>
    <property type="molecule type" value="Genomic_DNA"/>
</dbReference>
<dbReference type="GO" id="GO:0006397">
    <property type="term" value="P:mRNA processing"/>
    <property type="evidence" value="ECO:0007669"/>
    <property type="project" value="UniProtKB-KW"/>
</dbReference>
<dbReference type="GO" id="GO:0006369">
    <property type="term" value="P:termination of RNA polymerase II transcription"/>
    <property type="evidence" value="ECO:0007669"/>
    <property type="project" value="EnsemblFungi"/>
</dbReference>
<dbReference type="EMBL" id="CP028773">
    <property type="protein sequence ID" value="AWU74483.1"/>
    <property type="molecule type" value="Genomic_DNA"/>
</dbReference>
<reference evidence="18" key="1">
    <citation type="journal article" date="2014" name="Microb. Cell Fact.">
        <title>Exploiting Issatchenkia orientalis SD108 for succinic acid production.</title>
        <authorList>
            <person name="Xiao H."/>
            <person name="Shao Z."/>
            <person name="Jiang Y."/>
            <person name="Dole S."/>
            <person name="Zhao H."/>
        </authorList>
    </citation>
    <scope>NUCLEOTIDE SEQUENCE [LARGE SCALE GENOMIC DNA]</scope>
    <source>
        <strain evidence="18">SD108</strain>
    </source>
</reference>
<evidence type="ECO:0000256" key="10">
    <source>
        <dbReference type="ARBA" id="ARBA00069466"/>
    </source>
</evidence>
<dbReference type="HOGENOM" id="CLU_009673_2_3_1"/>
<dbReference type="GeneID" id="40382193"/>
<dbReference type="Gene3D" id="3.60.15.10">
    <property type="entry name" value="Ribonuclease Z/Hydroxyacylglutathione hydrolase-like"/>
    <property type="match status" value="1"/>
</dbReference>
<reference evidence="15 20" key="4">
    <citation type="submission" date="2018-06" db="EMBL/GenBank/DDBJ databases">
        <title>Population genomics shows no distinction between pathogenic Candida krusei and environmental Pichia kudriavzevii: One species, four names.</title>
        <authorList>
            <person name="Douglass A.P."/>
            <person name="Offei B."/>
            <person name="Braun-Galleani S."/>
            <person name="Coughlan A.Y."/>
            <person name="Martos A."/>
            <person name="Ortiz-Merino R.A."/>
            <person name="Byrne K.P."/>
            <person name="Wolfe K.H."/>
        </authorList>
    </citation>
    <scope>NUCLEOTIDE SEQUENCE [LARGE SCALE GENOMIC DNA]</scope>
    <source>
        <strain evidence="15 20">CBS573</strain>
    </source>
</reference>
<evidence type="ECO:0000256" key="1">
    <source>
        <dbReference type="ARBA" id="ARBA00004123"/>
    </source>
</evidence>
<evidence type="ECO:0000256" key="11">
    <source>
        <dbReference type="ARBA" id="ARBA00075008"/>
    </source>
</evidence>
<evidence type="ECO:0000313" key="15">
    <source>
        <dbReference type="EMBL" id="AWU74483.1"/>
    </source>
</evidence>
<dbReference type="STRING" id="4909.A0A099P9N8"/>
<dbReference type="GO" id="GO:0005847">
    <property type="term" value="C:mRNA cleavage and polyadenylation specificity factor complex"/>
    <property type="evidence" value="ECO:0007669"/>
    <property type="project" value="EnsemblFungi"/>
</dbReference>
<evidence type="ECO:0000256" key="4">
    <source>
        <dbReference type="ARBA" id="ARBA00022664"/>
    </source>
</evidence>
<dbReference type="AlphaFoldDB" id="A0A099P9N8"/>
<evidence type="ECO:0000256" key="3">
    <source>
        <dbReference type="ARBA" id="ARBA00018311"/>
    </source>
</evidence>
<dbReference type="GO" id="GO:0031126">
    <property type="term" value="P:sno(s)RNA 3'-end processing"/>
    <property type="evidence" value="ECO:0007669"/>
    <property type="project" value="EnsemblFungi"/>
</dbReference>
<dbReference type="OrthoDB" id="10249535at2759"/>
<dbReference type="PANTHER" id="PTHR11203:SF11">
    <property type="entry name" value="CLEAVAGE AND POLYADENYLATION SPECIFICITY FACTOR SUBUNIT 3"/>
    <property type="match status" value="1"/>
</dbReference>
<dbReference type="FunFam" id="3.40.50.10890:FF:000001">
    <property type="entry name" value="Cleavage and polyadenylation specificity factor subunit 3"/>
    <property type="match status" value="1"/>
</dbReference>
<evidence type="ECO:0000256" key="7">
    <source>
        <dbReference type="ARBA" id="ARBA00022801"/>
    </source>
</evidence>
<keyword evidence="7" id="KW-0378">Hydrolase</keyword>
<dbReference type="Proteomes" id="UP000249293">
    <property type="component" value="Chromosome 1"/>
</dbReference>
<evidence type="ECO:0000259" key="12">
    <source>
        <dbReference type="SMART" id="SM00849"/>
    </source>
</evidence>
<reference evidence="16" key="2">
    <citation type="submission" date="2014-08" db="EMBL/GenBank/DDBJ databases">
        <title>Exploiting Issatchenkia orientalis SD108 for Succinic Acid Production.</title>
        <authorList>
            <person name="Xiao H."/>
            <person name="Shao Z."/>
            <person name="Jiang Y."/>
            <person name="Dole S."/>
            <person name="Zhao H."/>
        </authorList>
    </citation>
    <scope>NUCLEOTIDE SEQUENCE [LARGE SCALE GENOMIC DNA]</scope>
    <source>
        <strain evidence="16">SD108</strain>
    </source>
</reference>
<feature type="domain" description="Pre-mRNA 3'-end-processing endonuclease polyadenylation factor C-term" evidence="14">
    <location>
        <begin position="488"/>
        <end position="784"/>
    </location>
</feature>
<dbReference type="InterPro" id="IPR050698">
    <property type="entry name" value="MBL"/>
</dbReference>
<evidence type="ECO:0000313" key="17">
    <source>
        <dbReference type="EMBL" id="OUT20785.1"/>
    </source>
</evidence>
<evidence type="ECO:0000256" key="2">
    <source>
        <dbReference type="ARBA" id="ARBA00010624"/>
    </source>
</evidence>
<dbReference type="InterPro" id="IPR001279">
    <property type="entry name" value="Metallo-B-lactamas"/>
</dbReference>
<evidence type="ECO:0000256" key="6">
    <source>
        <dbReference type="ARBA" id="ARBA00022759"/>
    </source>
</evidence>
<evidence type="ECO:0000259" key="13">
    <source>
        <dbReference type="SMART" id="SM01027"/>
    </source>
</evidence>
<keyword evidence="8" id="KW-0539">Nucleus</keyword>
<dbReference type="Pfam" id="PF07521">
    <property type="entry name" value="RMMBL"/>
    <property type="match status" value="1"/>
</dbReference>
<keyword evidence="4" id="KW-0507">mRNA processing</keyword>
<dbReference type="InterPro" id="IPR022712">
    <property type="entry name" value="Beta_Casp"/>
</dbReference>
<evidence type="ECO:0000313" key="20">
    <source>
        <dbReference type="Proteomes" id="UP000249293"/>
    </source>
</evidence>
<dbReference type="Pfam" id="PF10996">
    <property type="entry name" value="Beta-Casp"/>
    <property type="match status" value="1"/>
</dbReference>
<dbReference type="SMART" id="SM01027">
    <property type="entry name" value="Beta-Casp"/>
    <property type="match status" value="1"/>
</dbReference>
<dbReference type="Proteomes" id="UP000029867">
    <property type="component" value="Unassembled WGS sequence"/>
</dbReference>
<evidence type="ECO:0000313" key="19">
    <source>
        <dbReference type="Proteomes" id="UP000195871"/>
    </source>
</evidence>
<dbReference type="SMART" id="SM00849">
    <property type="entry name" value="Lactamase_B"/>
    <property type="match status" value="1"/>
</dbReference>
<feature type="domain" description="Beta-Casp" evidence="13">
    <location>
        <begin position="251"/>
        <end position="374"/>
    </location>
</feature>
<organism evidence="16 18">
    <name type="scientific">Pichia kudriavzevii</name>
    <name type="common">Yeast</name>
    <name type="synonym">Issatchenkia orientalis</name>
    <dbReference type="NCBI Taxonomy" id="4909"/>
    <lineage>
        <taxon>Eukaryota</taxon>
        <taxon>Fungi</taxon>
        <taxon>Dikarya</taxon>
        <taxon>Ascomycota</taxon>
        <taxon>Saccharomycotina</taxon>
        <taxon>Pichiomycetes</taxon>
        <taxon>Pichiales</taxon>
        <taxon>Pichiaceae</taxon>
        <taxon>Pichia</taxon>
    </lineage>
</organism>